<dbReference type="AlphaFoldDB" id="A0A1H6QQJ8"/>
<organism evidence="7 8">
    <name type="scientific">Allopseudospirillum japonicum</name>
    <dbReference type="NCBI Taxonomy" id="64971"/>
    <lineage>
        <taxon>Bacteria</taxon>
        <taxon>Pseudomonadati</taxon>
        <taxon>Pseudomonadota</taxon>
        <taxon>Gammaproteobacteria</taxon>
        <taxon>Oceanospirillales</taxon>
        <taxon>Oceanospirillaceae</taxon>
        <taxon>Allopseudospirillum</taxon>
    </lineage>
</organism>
<dbReference type="CDD" id="cd17470">
    <property type="entry name" value="T3SS_Flik_C"/>
    <property type="match status" value="1"/>
</dbReference>
<feature type="region of interest" description="Disordered" evidence="5">
    <location>
        <begin position="35"/>
        <end position="193"/>
    </location>
</feature>
<protein>
    <submittedName>
        <fullName evidence="7">Hook-length control protein FliK</fullName>
    </submittedName>
</protein>
<feature type="compositionally biased region" description="Basic and acidic residues" evidence="5">
    <location>
        <begin position="102"/>
        <end position="116"/>
    </location>
</feature>
<feature type="coiled-coil region" evidence="4">
    <location>
        <begin position="385"/>
        <end position="423"/>
    </location>
</feature>
<dbReference type="Proteomes" id="UP000242999">
    <property type="component" value="Unassembled WGS sequence"/>
</dbReference>
<feature type="domain" description="Flagellar hook-length control protein-like C-terminal" evidence="6">
    <location>
        <begin position="532"/>
        <end position="614"/>
    </location>
</feature>
<evidence type="ECO:0000256" key="2">
    <source>
        <dbReference type="ARBA" id="ARBA00009149"/>
    </source>
</evidence>
<dbReference type="InterPro" id="IPR038610">
    <property type="entry name" value="FliK-like_C_sf"/>
</dbReference>
<evidence type="ECO:0000256" key="3">
    <source>
        <dbReference type="ARBA" id="ARBA00022795"/>
    </source>
</evidence>
<gene>
    <name evidence="7" type="ORF">SAMN05421831_102112</name>
</gene>
<evidence type="ECO:0000256" key="5">
    <source>
        <dbReference type="SAM" id="MobiDB-lite"/>
    </source>
</evidence>
<keyword evidence="3" id="KW-1005">Bacterial flagellum biogenesis</keyword>
<keyword evidence="8" id="KW-1185">Reference proteome</keyword>
<dbReference type="InterPro" id="IPR021136">
    <property type="entry name" value="Flagellar_hook_control-like_C"/>
</dbReference>
<feature type="compositionally biased region" description="Basic and acidic residues" evidence="5">
    <location>
        <begin position="125"/>
        <end position="135"/>
    </location>
</feature>
<dbReference type="STRING" id="64971.SAMN05421831_102112"/>
<feature type="compositionally biased region" description="Polar residues" evidence="5">
    <location>
        <begin position="35"/>
        <end position="59"/>
    </location>
</feature>
<dbReference type="InterPro" id="IPR001635">
    <property type="entry name" value="Flag_hook_Flik"/>
</dbReference>
<dbReference type="Gene3D" id="3.30.750.140">
    <property type="match status" value="1"/>
</dbReference>
<evidence type="ECO:0000256" key="1">
    <source>
        <dbReference type="ARBA" id="ARBA00003944"/>
    </source>
</evidence>
<feature type="compositionally biased region" description="Polar residues" evidence="5">
    <location>
        <begin position="137"/>
        <end position="154"/>
    </location>
</feature>
<dbReference type="GO" id="GO:0044780">
    <property type="term" value="P:bacterial-type flagellum assembly"/>
    <property type="evidence" value="ECO:0007669"/>
    <property type="project" value="InterPro"/>
</dbReference>
<dbReference type="EMBL" id="FNYH01000002">
    <property type="protein sequence ID" value="SEI45869.1"/>
    <property type="molecule type" value="Genomic_DNA"/>
</dbReference>
<sequence length="665" mass="72210">MQGISQVARLLNLSQQDYTQAQGAQSTSISFQRQLTQANAGYQAPSNTPKPSTQAPQSKTTEHTESKKAQVHTVKTQVREQKTSHATAGDPQEKTQNNTVSLDKENNPKITMDETKSQTSGVAHSETKEEIKEETTPASSVQQEEGQGATQSGLQDDAATEIDESAVKETPVIKEGAVTDASTMTTTTTEEQTLAEDELVLDIQLQLSTQAASQDTDQLAQELQNTQTQVKAWLLKLIPEEVQISPELTEQLNALPEEISTQIQELLLGEPLAEIESQDLQALLAQMLTGLQVQAQPEQFDADFLAQQEAKLQSLLAELESKYQLETGTLAQALLSFEQELQALGLEGQDLLQMQIQVYQLVRQDATNTPLDPEGALDTEVSTYVQQWRALSREAQVQLDAQKQQINNVLQEYSRGLQQKEQAQMDALLASVREPGSERLREALGDVLHQLKTSAPAANTESLLKSMQSALNTGTNSGANSPAASLGELAAMTASLGSQVNTSARPLAATAMLPNQGQALPGQPGANEVLAERVAVMQARGMKFAEIHLDPPELGSLQIRIRLNQDQAHVSFHAANPQVREALEAQVNKLRDLLETQGVQLGDVDVSDQSQGESQMAALARAVQEEQARAAQNQQDGDADLTTEMQQNTASSTPRRTLSLVDFYA</sequence>
<evidence type="ECO:0000256" key="4">
    <source>
        <dbReference type="SAM" id="Coils"/>
    </source>
</evidence>
<dbReference type="OrthoDB" id="1792985at2"/>
<dbReference type="Pfam" id="PF02120">
    <property type="entry name" value="Flg_hook"/>
    <property type="match status" value="1"/>
</dbReference>
<dbReference type="PANTHER" id="PTHR37533">
    <property type="entry name" value="FLAGELLAR HOOK-LENGTH CONTROL PROTEIN"/>
    <property type="match status" value="1"/>
</dbReference>
<evidence type="ECO:0000259" key="6">
    <source>
        <dbReference type="Pfam" id="PF02120"/>
    </source>
</evidence>
<accession>A0A1H6QQJ8</accession>
<comment type="similarity">
    <text evidence="2">Belongs to the FliK family.</text>
</comment>
<comment type="function">
    <text evidence="1">Controls the length of the flagellar hook.</text>
</comment>
<proteinExistence type="inferred from homology"/>
<feature type="compositionally biased region" description="Low complexity" evidence="5">
    <location>
        <begin position="179"/>
        <end position="192"/>
    </location>
</feature>
<dbReference type="GO" id="GO:0009424">
    <property type="term" value="C:bacterial-type flagellum hook"/>
    <property type="evidence" value="ECO:0007669"/>
    <property type="project" value="InterPro"/>
</dbReference>
<dbReference type="PRINTS" id="PR01007">
    <property type="entry name" value="FLGHOOKFLIK"/>
</dbReference>
<dbReference type="PANTHER" id="PTHR37533:SF2">
    <property type="entry name" value="FLAGELLAR HOOK-LENGTH CONTROL PROTEIN"/>
    <property type="match status" value="1"/>
</dbReference>
<feature type="compositionally biased region" description="Polar residues" evidence="5">
    <location>
        <begin position="645"/>
        <end position="656"/>
    </location>
</feature>
<name>A0A1H6QQJ8_9GAMM</name>
<keyword evidence="4" id="KW-0175">Coiled coil</keyword>
<feature type="coiled-coil region" evidence="4">
    <location>
        <begin position="580"/>
        <end position="636"/>
    </location>
</feature>
<feature type="region of interest" description="Disordered" evidence="5">
    <location>
        <begin position="645"/>
        <end position="665"/>
    </location>
</feature>
<reference evidence="8" key="1">
    <citation type="submission" date="2016-10" db="EMBL/GenBank/DDBJ databases">
        <authorList>
            <person name="Varghese N."/>
            <person name="Submissions S."/>
        </authorList>
    </citation>
    <scope>NUCLEOTIDE SEQUENCE [LARGE SCALE GENOMIC DNA]</scope>
    <source>
        <strain evidence="8">DSM 7165</strain>
    </source>
</reference>
<evidence type="ECO:0000313" key="8">
    <source>
        <dbReference type="Proteomes" id="UP000242999"/>
    </source>
</evidence>
<dbReference type="RefSeq" id="WP_093308461.1">
    <property type="nucleotide sequence ID" value="NZ_FNYH01000002.1"/>
</dbReference>
<evidence type="ECO:0000313" key="7">
    <source>
        <dbReference type="EMBL" id="SEI45869.1"/>
    </source>
</evidence>
<dbReference type="InterPro" id="IPR052563">
    <property type="entry name" value="FliK"/>
</dbReference>